<reference evidence="2" key="1">
    <citation type="journal article" date="2021" name="BMC Genomics">
        <title>Chromosome-level genome assembly and manually-curated proteome of model necrotroph Parastagonospora nodorum Sn15 reveals a genome-wide trove of candidate effector homologs, and redundancy of virulence-related functions within an accessory chromosome.</title>
        <authorList>
            <person name="Bertazzoni S."/>
            <person name="Jones D.A.B."/>
            <person name="Phan H.T."/>
            <person name="Tan K.-C."/>
            <person name="Hane J.K."/>
        </authorList>
    </citation>
    <scope>NUCLEOTIDE SEQUENCE [LARGE SCALE GENOMIC DNA]</scope>
    <source>
        <strain evidence="2">SN15 / ATCC MYA-4574 / FGSC 10173)</strain>
    </source>
</reference>
<proteinExistence type="predicted"/>
<dbReference type="EMBL" id="CP069041">
    <property type="protein sequence ID" value="QRD05754.1"/>
    <property type="molecule type" value="Genomic_DNA"/>
</dbReference>
<protein>
    <submittedName>
        <fullName evidence="1">Uncharacterized protein</fullName>
    </submittedName>
</protein>
<dbReference type="OrthoDB" id="10628551at2759"/>
<sequence length="303" mass="34522">MVRISIDGKLFTVDNTVAKSWLPNANSWSHIRGDDIVDAVENSLSACSQTSIAPSTVRKVIRDLFQTLSRHHHRNAANFTTETLQSLLHEDKYGNQLSGLKASRSHFLILAALARCTHSIPLAIAIASFLSNNIHDVVQYESHYYLREWNQALHELHGVFPDPHMLQQLIAQLTGCGRSSWSPHKWYDSDATKMKKAIEAAQSWPRIPSPRMIGPPLDLGRPLSAPGYRCPRIPSPDWRLNRWYRSAWSSPVMQPRIPDYCDDEGYEALAVEQECQAAEMDDMNRRLKRLENSSPYSSNYYSY</sequence>
<keyword evidence="2" id="KW-1185">Reference proteome</keyword>
<organism evidence="1 2">
    <name type="scientific">Phaeosphaeria nodorum (strain SN15 / ATCC MYA-4574 / FGSC 10173)</name>
    <name type="common">Glume blotch fungus</name>
    <name type="synonym">Parastagonospora nodorum</name>
    <dbReference type="NCBI Taxonomy" id="321614"/>
    <lineage>
        <taxon>Eukaryota</taxon>
        <taxon>Fungi</taxon>
        <taxon>Dikarya</taxon>
        <taxon>Ascomycota</taxon>
        <taxon>Pezizomycotina</taxon>
        <taxon>Dothideomycetes</taxon>
        <taxon>Pleosporomycetidae</taxon>
        <taxon>Pleosporales</taxon>
        <taxon>Pleosporineae</taxon>
        <taxon>Phaeosphaeriaceae</taxon>
        <taxon>Parastagonospora</taxon>
    </lineage>
</organism>
<evidence type="ECO:0000313" key="2">
    <source>
        <dbReference type="Proteomes" id="UP000663193"/>
    </source>
</evidence>
<name>A0A7U2I9L6_PHANO</name>
<dbReference type="Proteomes" id="UP000663193">
    <property type="component" value="Chromosome 19"/>
</dbReference>
<accession>A0A7U2I9L6</accession>
<dbReference type="AlphaFoldDB" id="A0A7U2I9L6"/>
<gene>
    <name evidence="1" type="ORF">JI435_060240</name>
</gene>
<dbReference type="VEuPathDB" id="FungiDB:JI435_060240"/>
<evidence type="ECO:0000313" key="1">
    <source>
        <dbReference type="EMBL" id="QRD05754.1"/>
    </source>
</evidence>